<dbReference type="Proteomes" id="UP000198718">
    <property type="component" value="Unassembled WGS sequence"/>
</dbReference>
<dbReference type="Pfam" id="PF14398">
    <property type="entry name" value="ATPgrasp_YheCD"/>
    <property type="match status" value="1"/>
</dbReference>
<dbReference type="STRING" id="393762.SAMN05660472_01889"/>
<dbReference type="RefSeq" id="WP_090553447.1">
    <property type="nucleotide sequence ID" value="NZ_FNFP01000003.1"/>
</dbReference>
<evidence type="ECO:0008006" key="3">
    <source>
        <dbReference type="Google" id="ProtNLM"/>
    </source>
</evidence>
<dbReference type="AlphaFoldDB" id="A0A1G9EA86"/>
<evidence type="ECO:0000313" key="2">
    <source>
        <dbReference type="Proteomes" id="UP000198718"/>
    </source>
</evidence>
<reference evidence="1 2" key="1">
    <citation type="submission" date="2016-10" db="EMBL/GenBank/DDBJ databases">
        <authorList>
            <person name="de Groot N.N."/>
        </authorList>
    </citation>
    <scope>NUCLEOTIDE SEQUENCE [LARGE SCALE GENOMIC DNA]</scope>
    <source>
        <strain evidence="1 2">DSM 18346</strain>
    </source>
</reference>
<organism evidence="1 2">
    <name type="scientific">Natronincola ferrireducens</name>
    <dbReference type="NCBI Taxonomy" id="393762"/>
    <lineage>
        <taxon>Bacteria</taxon>
        <taxon>Bacillati</taxon>
        <taxon>Bacillota</taxon>
        <taxon>Clostridia</taxon>
        <taxon>Peptostreptococcales</taxon>
        <taxon>Natronincolaceae</taxon>
        <taxon>Natronincola</taxon>
    </lineage>
</organism>
<dbReference type="InterPro" id="IPR026838">
    <property type="entry name" value="YheC/D"/>
</dbReference>
<sequence>MEDNVFNKLERLKDNSTQINTSLLYEEELLKEISLDRNITSLFKEKLEMIERFNNEVRVARREIHKNILNIKRQYIEETSVELGVLYGVKEKKSLFKILQIFKTIAEEYKVNIICFRLSDIDIENHLVKGIFISSKDIKDTISKIPPLIYNMGYYTKSSNIKKMKQLRRGKNINVINPINRFNQYIIFDIISALYKETSVLLPYTMFSQPNLYNYLEKYNSIYLFPEKMIDRRKTIIIQKKQHGYSVVIGANKKIFIAKNLYEYVLKVIQNKKYFIMKAPKAIKIKNTPLETRVYVQKNKNGNWEVTEMLAKCQWFYEDSIYQDVSYQLDEVLSMLIPQKSKEVENNLKEDALNISSYLEFYLNNIGSCILDFIITEEGHNHLIYFGGWEDKDFMLKLENKSSWGRYFKNAIDYLIHLRNSKVIYDGE</sequence>
<keyword evidence="2" id="KW-1185">Reference proteome</keyword>
<accession>A0A1G9EA86</accession>
<evidence type="ECO:0000313" key="1">
    <source>
        <dbReference type="EMBL" id="SDK73080.1"/>
    </source>
</evidence>
<protein>
    <recommendedName>
        <fullName evidence="3">YheC/D like ATP-grasp</fullName>
    </recommendedName>
</protein>
<name>A0A1G9EA86_9FIRM</name>
<dbReference type="OrthoDB" id="7869153at2"/>
<gene>
    <name evidence="1" type="ORF">SAMN05660472_01889</name>
</gene>
<proteinExistence type="predicted"/>
<dbReference type="EMBL" id="FNFP01000003">
    <property type="protein sequence ID" value="SDK73080.1"/>
    <property type="molecule type" value="Genomic_DNA"/>
</dbReference>